<evidence type="ECO:0000256" key="1">
    <source>
        <dbReference type="SAM" id="MobiDB-lite"/>
    </source>
</evidence>
<name>B7N8V5_ECOLU</name>
<dbReference type="HOGENOM" id="CLU_050465_0_0_6"/>
<evidence type="ECO:0000313" key="2">
    <source>
        <dbReference type="EMBL" id="CAR11656.1"/>
    </source>
</evidence>
<dbReference type="PATRIC" id="fig|585056.7.peg.644"/>
<gene>
    <name evidence="2" type="ordered locus">ECUMN_0441</name>
</gene>
<dbReference type="AlphaFoldDB" id="B7N8V5"/>
<evidence type="ECO:0000313" key="3">
    <source>
        <dbReference type="Proteomes" id="UP000007097"/>
    </source>
</evidence>
<sequence>MSDFWYSFPMRLCTTCSRITLYWSKDMTISNSNLLKPFITGTELPPFKEDVFSKTEEQFKKSPHGKLLFISGNENLVNISAEKIDEIKNSKDFFSNIVNIIILLIKHPEKILPILHGCPVESIELIKNAKRTGQWSYEMTDKNGQSIEVSYIFTDTIDNNYDGKLCLKICNSCNQNDSSTHEYKIDHQQLKNHIRQLEEWALLEKFYDSNAYYSKRTKQLEKKIADAGFIAGKVNADNFNVKEFRADIASMLCEQPPMRTHQISSSGYLSADKVPDLYKTNLKDAQRDLKTTPVDIDGVSLKSKTREKIAEKIAKKTEEENAKKTAEIIAKQNAKTIEEKNSEKNKKESNPEDNFVLKFSPEEINEMLLDYSDEEQKKLRPFFTSDHIYCLFDAFSQDLHNVARNGSPRYAGLLRQIASKTAKLQDIDQLLFWRTFSGGVFHRRISVNSEPEKTDVWRFSSQFDFPHINENGELSRTVLMFEGVAESNFKDIANHSSECFTYSCYAAPLDANAKK</sequence>
<dbReference type="EMBL" id="CU928163">
    <property type="protein sequence ID" value="CAR11656.1"/>
    <property type="molecule type" value="Genomic_DNA"/>
</dbReference>
<dbReference type="Proteomes" id="UP000007097">
    <property type="component" value="Chromosome"/>
</dbReference>
<accession>B7N8V5</accession>
<protein>
    <submittedName>
        <fullName evidence="2">Uncharacterized protein</fullName>
    </submittedName>
</protein>
<feature type="region of interest" description="Disordered" evidence="1">
    <location>
        <begin position="334"/>
        <end position="353"/>
    </location>
</feature>
<dbReference type="KEGG" id="eum:ECUMN_0441"/>
<reference evidence="3" key="1">
    <citation type="journal article" date="2009" name="PLoS Genet.">
        <title>Organised genome dynamics in the Escherichia coli species results in highly diverse adaptive paths.</title>
        <authorList>
            <person name="Touchon M."/>
            <person name="Hoede C."/>
            <person name="Tenaillon O."/>
            <person name="Barbe V."/>
            <person name="Baeriswyl S."/>
            <person name="Bidet P."/>
            <person name="Bingen E."/>
            <person name="Bonacorsi S."/>
            <person name="Bouchier C."/>
            <person name="Bouvet O."/>
            <person name="Calteau A."/>
            <person name="Chiapello H."/>
            <person name="Clermont O."/>
            <person name="Cruveiller S."/>
            <person name="Danchin A."/>
            <person name="Diard M."/>
            <person name="Dossat C."/>
            <person name="Karoui M.E."/>
            <person name="Frapy E."/>
            <person name="Garry L."/>
            <person name="Ghigo J.M."/>
            <person name="Gilles A.M."/>
            <person name="Johnson J."/>
            <person name="Le Bouguenec C."/>
            <person name="Lescat M."/>
            <person name="Mangenot S."/>
            <person name="Martinez-Jehanne V."/>
            <person name="Matic I."/>
            <person name="Nassif X."/>
            <person name="Oztas S."/>
            <person name="Petit M.A."/>
            <person name="Pichon C."/>
            <person name="Rouy Z."/>
            <person name="Ruf C.S."/>
            <person name="Schneider D."/>
            <person name="Tourret J."/>
            <person name="Vacherie B."/>
            <person name="Vallenet D."/>
            <person name="Medigue C."/>
            <person name="Rocha E.P.C."/>
            <person name="Denamur E."/>
        </authorList>
    </citation>
    <scope>NUCLEOTIDE SEQUENCE [LARGE SCALE GENOMIC DNA]</scope>
    <source>
        <strain evidence="3">UMN026 / ExPEC</strain>
    </source>
</reference>
<proteinExistence type="predicted"/>
<organism evidence="2 3">
    <name type="scientific">Escherichia coli O17:K52:H18 (strain UMN026 / ExPEC)</name>
    <dbReference type="NCBI Taxonomy" id="585056"/>
    <lineage>
        <taxon>Bacteria</taxon>
        <taxon>Pseudomonadati</taxon>
        <taxon>Pseudomonadota</taxon>
        <taxon>Gammaproteobacteria</taxon>
        <taxon>Enterobacterales</taxon>
        <taxon>Enterobacteriaceae</taxon>
        <taxon>Escherichia</taxon>
    </lineage>
</organism>
<feature type="compositionally biased region" description="Basic and acidic residues" evidence="1">
    <location>
        <begin position="336"/>
        <end position="350"/>
    </location>
</feature>